<evidence type="ECO:0000313" key="6">
    <source>
        <dbReference type="Proteomes" id="UP001299265"/>
    </source>
</evidence>
<dbReference type="PROSITE" id="PS50949">
    <property type="entry name" value="HTH_GNTR"/>
    <property type="match status" value="2"/>
</dbReference>
<feature type="domain" description="HTH gntR-type" evidence="4">
    <location>
        <begin position="240"/>
        <end position="308"/>
    </location>
</feature>
<dbReference type="AlphaFoldDB" id="A0AAP2RK51"/>
<dbReference type="GO" id="GO:0003677">
    <property type="term" value="F:DNA binding"/>
    <property type="evidence" value="ECO:0007669"/>
    <property type="project" value="UniProtKB-KW"/>
</dbReference>
<dbReference type="PANTHER" id="PTHR44846">
    <property type="entry name" value="MANNOSYL-D-GLYCERATE TRANSPORT/METABOLISM SYSTEM REPRESSOR MNGR-RELATED"/>
    <property type="match status" value="1"/>
</dbReference>
<dbReference type="RefSeq" id="WP_231063251.1">
    <property type="nucleotide sequence ID" value="NZ_JAJNOR010000008.1"/>
</dbReference>
<name>A0AAP2RK51_9FIRM</name>
<gene>
    <name evidence="5" type="ORF">LQE92_12300</name>
</gene>
<dbReference type="SMART" id="SM00345">
    <property type="entry name" value="HTH_GNTR"/>
    <property type="match status" value="2"/>
</dbReference>
<dbReference type="GO" id="GO:0045892">
    <property type="term" value="P:negative regulation of DNA-templated transcription"/>
    <property type="evidence" value="ECO:0007669"/>
    <property type="project" value="TreeGrafter"/>
</dbReference>
<organism evidence="5 6">
    <name type="scientific">Lientehia hominis</name>
    <dbReference type="NCBI Taxonomy" id="2897778"/>
    <lineage>
        <taxon>Bacteria</taxon>
        <taxon>Bacillati</taxon>
        <taxon>Bacillota</taxon>
        <taxon>Clostridia</taxon>
        <taxon>Lachnospirales</taxon>
        <taxon>Lachnospiraceae</taxon>
        <taxon>Lientehia</taxon>
    </lineage>
</organism>
<dbReference type="PANTHER" id="PTHR44846:SF1">
    <property type="entry name" value="MANNOSYL-D-GLYCERATE TRANSPORT_METABOLISM SYSTEM REPRESSOR MNGR-RELATED"/>
    <property type="match status" value="1"/>
</dbReference>
<keyword evidence="3" id="KW-0804">Transcription</keyword>
<evidence type="ECO:0000256" key="1">
    <source>
        <dbReference type="ARBA" id="ARBA00023015"/>
    </source>
</evidence>
<dbReference type="Pfam" id="PF00392">
    <property type="entry name" value="GntR"/>
    <property type="match status" value="2"/>
</dbReference>
<sequence length="458" mass="53651">MNNSNGLCRLVYDYYETQIRFGFYKFGDNLPPISQICTVFHLGRGTVRSALAALEKNGYIRNEERKAAAVVFQADLSLFRENAAKYYVPRKEGILDFTESGRLLIVPLWETALRNWEEERWKQIRRDLNAVTPVDVPLTMKFYMIVLSTWDNQLILSLFWEGIRYLRFPYLSGGDEPKNAIPGLEKDLQKDFVSILKREYEKSFEDMVDNLFFFIEEAPEKYHLTHMEPVPFRWNICRRPQIRYVLASQIIREIMDGKYPVGSYLPSLPQMKERYGVSLITVRRVLGLLEALGVTRSFQGKGTQVCMEFTGLDLSGTEIRGSLELYRESLQLLALTVQDVSLYTLRRVTEEKLKVLQESLFRIRRQKQSYLCFDVYLTFLVKECPLAMVRECYEKLTGLASWGRPFTFLQKRAETPDMIYSESAARMAGYLERRDIEAFSREWKELLEQEEKRCPLPV</sequence>
<dbReference type="InterPro" id="IPR036390">
    <property type="entry name" value="WH_DNA-bd_sf"/>
</dbReference>
<evidence type="ECO:0000259" key="4">
    <source>
        <dbReference type="PROSITE" id="PS50949"/>
    </source>
</evidence>
<dbReference type="CDD" id="cd07377">
    <property type="entry name" value="WHTH_GntR"/>
    <property type="match status" value="1"/>
</dbReference>
<keyword evidence="2" id="KW-0238">DNA-binding</keyword>
<reference evidence="5 6" key="1">
    <citation type="submission" date="2021-11" db="EMBL/GenBank/DDBJ databases">
        <title>Lacrimispora sp. nov. NSJ-141 isolated from human feces.</title>
        <authorList>
            <person name="Abdugheni R."/>
        </authorList>
    </citation>
    <scope>NUCLEOTIDE SEQUENCE [LARGE SCALE GENOMIC DNA]</scope>
    <source>
        <strain evidence="5 6">NSJ-141</strain>
    </source>
</reference>
<dbReference type="GO" id="GO:0003700">
    <property type="term" value="F:DNA-binding transcription factor activity"/>
    <property type="evidence" value="ECO:0007669"/>
    <property type="project" value="InterPro"/>
</dbReference>
<dbReference type="EMBL" id="JAJNOR010000008">
    <property type="protein sequence ID" value="MCD2493396.1"/>
    <property type="molecule type" value="Genomic_DNA"/>
</dbReference>
<dbReference type="InterPro" id="IPR050679">
    <property type="entry name" value="Bact_HTH_transcr_reg"/>
</dbReference>
<protein>
    <submittedName>
        <fullName evidence="5">GntR family transcriptional regulator</fullName>
    </submittedName>
</protein>
<feature type="domain" description="HTH gntR-type" evidence="4">
    <location>
        <begin position="5"/>
        <end position="74"/>
    </location>
</feature>
<dbReference type="SUPFAM" id="SSF46785">
    <property type="entry name" value="Winged helix' DNA-binding domain"/>
    <property type="match status" value="2"/>
</dbReference>
<proteinExistence type="predicted"/>
<dbReference type="Proteomes" id="UP001299265">
    <property type="component" value="Unassembled WGS sequence"/>
</dbReference>
<comment type="caution">
    <text evidence="5">The sequence shown here is derived from an EMBL/GenBank/DDBJ whole genome shotgun (WGS) entry which is preliminary data.</text>
</comment>
<evidence type="ECO:0000313" key="5">
    <source>
        <dbReference type="EMBL" id="MCD2493396.1"/>
    </source>
</evidence>
<evidence type="ECO:0000256" key="2">
    <source>
        <dbReference type="ARBA" id="ARBA00023125"/>
    </source>
</evidence>
<dbReference type="InterPro" id="IPR000524">
    <property type="entry name" value="Tscrpt_reg_HTH_GntR"/>
</dbReference>
<keyword evidence="6" id="KW-1185">Reference proteome</keyword>
<evidence type="ECO:0000256" key="3">
    <source>
        <dbReference type="ARBA" id="ARBA00023163"/>
    </source>
</evidence>
<keyword evidence="1" id="KW-0805">Transcription regulation</keyword>
<accession>A0AAP2RK51</accession>
<dbReference type="Gene3D" id="1.10.10.10">
    <property type="entry name" value="Winged helix-like DNA-binding domain superfamily/Winged helix DNA-binding domain"/>
    <property type="match status" value="2"/>
</dbReference>
<dbReference type="InterPro" id="IPR036388">
    <property type="entry name" value="WH-like_DNA-bd_sf"/>
</dbReference>